<keyword evidence="5" id="KW-0732">Signal</keyword>
<dbReference type="PANTHER" id="PTHR11926:SF727">
    <property type="entry name" value="UDP-GLYCOSYLTRANSFERASE 74B1"/>
    <property type="match status" value="1"/>
</dbReference>
<keyword evidence="10" id="KW-1185">Reference proteome</keyword>
<comment type="similarity">
    <text evidence="2">Belongs to the UDP-glycosyltransferase family.</text>
</comment>
<proteinExistence type="inferred from homology"/>
<evidence type="ECO:0000256" key="4">
    <source>
        <dbReference type="ARBA" id="ARBA00022679"/>
    </source>
</evidence>
<organism evidence="9 10">
    <name type="scientific">Perilla frutescens var. hirtella</name>
    <name type="common">Perilla citriodora</name>
    <name type="synonym">Perilla setoyensis</name>
    <dbReference type="NCBI Taxonomy" id="608512"/>
    <lineage>
        <taxon>Eukaryota</taxon>
        <taxon>Viridiplantae</taxon>
        <taxon>Streptophyta</taxon>
        <taxon>Embryophyta</taxon>
        <taxon>Tracheophyta</taxon>
        <taxon>Spermatophyta</taxon>
        <taxon>Magnoliopsida</taxon>
        <taxon>eudicotyledons</taxon>
        <taxon>Gunneridae</taxon>
        <taxon>Pentapetalae</taxon>
        <taxon>asterids</taxon>
        <taxon>lamiids</taxon>
        <taxon>Lamiales</taxon>
        <taxon>Lamiaceae</taxon>
        <taxon>Nepetoideae</taxon>
        <taxon>Elsholtzieae</taxon>
        <taxon>Perilla</taxon>
    </lineage>
</organism>
<evidence type="ECO:0000256" key="1">
    <source>
        <dbReference type="ARBA" id="ARBA00004935"/>
    </source>
</evidence>
<gene>
    <name evidence="9" type="ORF">C2S53_019560</name>
</gene>
<dbReference type="Proteomes" id="UP001190926">
    <property type="component" value="Unassembled WGS sequence"/>
</dbReference>
<dbReference type="Gene3D" id="3.40.50.2000">
    <property type="entry name" value="Glycogen Phosphorylase B"/>
    <property type="match status" value="2"/>
</dbReference>
<dbReference type="CDD" id="cd03784">
    <property type="entry name" value="GT1_Gtf-like"/>
    <property type="match status" value="1"/>
</dbReference>
<comment type="function">
    <text evidence="7">Catalyzes the glucosylation at the O-5 position of anthocyanidin 3-glucosides to form anthocyanidin 3,5-di-O-glucosides using UDP-glucose as sugar donor. Anthocyanidin 3,5-di-O-glucosides are molecules that are responsible for pigmentation. Also acts on anthocyanidin 3-O-(6-O-malonylglucoside). Much less active with hydroxycinnamoylglucose derivatives. No activity in the absence of the 3-O-glucoside group.</text>
</comment>
<evidence type="ECO:0000256" key="7">
    <source>
        <dbReference type="ARBA" id="ARBA00056922"/>
    </source>
</evidence>
<dbReference type="GO" id="GO:0080043">
    <property type="term" value="F:quercetin 3-O-glucosyltransferase activity"/>
    <property type="evidence" value="ECO:0007669"/>
    <property type="project" value="TreeGrafter"/>
</dbReference>
<evidence type="ECO:0000256" key="6">
    <source>
        <dbReference type="ARBA" id="ARBA00050360"/>
    </source>
</evidence>
<evidence type="ECO:0000256" key="8">
    <source>
        <dbReference type="ARBA" id="ARBA00066781"/>
    </source>
</evidence>
<dbReference type="AlphaFoldDB" id="A0AAD4NW85"/>
<dbReference type="InterPro" id="IPR002213">
    <property type="entry name" value="UDP_glucos_trans"/>
</dbReference>
<evidence type="ECO:0000256" key="2">
    <source>
        <dbReference type="ARBA" id="ARBA00009995"/>
    </source>
</evidence>
<dbReference type="PANTHER" id="PTHR11926">
    <property type="entry name" value="GLUCOSYL/GLUCURONOSYL TRANSFERASES"/>
    <property type="match status" value="1"/>
</dbReference>
<reference evidence="9 10" key="1">
    <citation type="journal article" date="2021" name="Nat. Commun.">
        <title>Incipient diploidization of the medicinal plant Perilla within 10,000 years.</title>
        <authorList>
            <person name="Zhang Y."/>
            <person name="Shen Q."/>
            <person name="Leng L."/>
            <person name="Zhang D."/>
            <person name="Chen S."/>
            <person name="Shi Y."/>
            <person name="Ning Z."/>
            <person name="Chen S."/>
        </authorList>
    </citation>
    <scope>NUCLEOTIDE SEQUENCE [LARGE SCALE GENOMIC DNA]</scope>
    <source>
        <strain evidence="10">cv. PC099</strain>
    </source>
</reference>
<keyword evidence="4 9" id="KW-0808">Transferase</keyword>
<protein>
    <recommendedName>
        <fullName evidence="8">anthocyanidin 3-O-glucoside 5-O-glucosyltransferase</fullName>
        <ecNumber evidence="8">2.4.1.298</ecNumber>
    </recommendedName>
</protein>
<comment type="caution">
    <text evidence="9">The sequence shown here is derived from an EMBL/GenBank/DDBJ whole genome shotgun (WGS) entry which is preliminary data.</text>
</comment>
<comment type="pathway">
    <text evidence="1">Pigment biosynthesis; anthocyanin biosynthesis.</text>
</comment>
<dbReference type="Pfam" id="PF00201">
    <property type="entry name" value="UDPGT"/>
    <property type="match status" value="1"/>
</dbReference>
<dbReference type="SUPFAM" id="SSF53756">
    <property type="entry name" value="UDP-Glycosyltransferase/glycogen phosphorylase"/>
    <property type="match status" value="1"/>
</dbReference>
<sequence>MEKSNEVVCIPTPHVMLLPYPSQGHINPLLQFAKRLAAKGVRATLATTKNTVNSIHAATVAVEPISDGFDDGGSAKAGKEGDYLSSLREHGSESLSQLLNKYKNTKFPVSCIIYDAFFPWALDVAKQHGVFGASFFTNSAAVCAIFSHIHGGTLTLPVNVDDDKPLVLPGLPPLNSCDVPTFIRAPESYPAYLAMKLSQFSNLHEADFVFANTFLDLERQEAESVEKSWPARLVGPMVPSAYLDGRIEGDKGYGASLWKPLSEQCAAWLNTKPRESVMYVSFGSMVSLSSKQMEEMAWALLSTNSHFLWVVRETERQKLPAGFMDSIKGKGLIVSWCNQLETLAHPAIGCFLTHCGWNSTLEGLALGVPMVALPQWSDQMMDAKFIEEIWGVGVRAKEDEFGVAGREELLYCLKAVMEGERREEMRRNAAKWRELATKATHQGGSSDNAIDEFVVKLKLVANEGF</sequence>
<dbReference type="EC" id="2.4.1.298" evidence="8"/>
<dbReference type="GO" id="GO:0080044">
    <property type="term" value="F:quercetin 7-O-glucosyltransferase activity"/>
    <property type="evidence" value="ECO:0007669"/>
    <property type="project" value="TreeGrafter"/>
</dbReference>
<dbReference type="FunFam" id="3.40.50.2000:FF:000019">
    <property type="entry name" value="Glycosyltransferase"/>
    <property type="match status" value="1"/>
</dbReference>
<evidence type="ECO:0000256" key="5">
    <source>
        <dbReference type="ARBA" id="ARBA00022729"/>
    </source>
</evidence>
<evidence type="ECO:0000256" key="3">
    <source>
        <dbReference type="ARBA" id="ARBA00022676"/>
    </source>
</evidence>
<dbReference type="FunFam" id="3.40.50.2000:FF:000057">
    <property type="entry name" value="Glycosyltransferase"/>
    <property type="match status" value="1"/>
</dbReference>
<accession>A0AAD4NW85</accession>
<dbReference type="EMBL" id="SDAM02029692">
    <property type="protein sequence ID" value="KAH6754900.1"/>
    <property type="molecule type" value="Genomic_DNA"/>
</dbReference>
<name>A0AAD4NW85_PERFH</name>
<evidence type="ECO:0000313" key="9">
    <source>
        <dbReference type="EMBL" id="KAH6754900.1"/>
    </source>
</evidence>
<comment type="catalytic activity">
    <reaction evidence="6">
        <text>an anthocyanidin 3-O-beta-D-glucoside + UDP-alpha-D-glucose = an anthocyanidin 3,5-di-O-beta-D-glucoside + UDP + 2 H(+)</text>
        <dbReference type="Rhea" id="RHEA:35423"/>
        <dbReference type="ChEBI" id="CHEBI:15378"/>
        <dbReference type="ChEBI" id="CHEBI:16307"/>
        <dbReference type="ChEBI" id="CHEBI:57503"/>
        <dbReference type="ChEBI" id="CHEBI:58223"/>
        <dbReference type="ChEBI" id="CHEBI:58885"/>
        <dbReference type="EC" id="2.4.1.298"/>
    </reaction>
</comment>
<dbReference type="GO" id="GO:0102816">
    <property type="term" value="F:UDP-D-glucose:delphinidin 3-O-glucosyl-5-O-caffeoylglucoside -O-beta-D-glucosyltransferase activity"/>
    <property type="evidence" value="ECO:0007669"/>
    <property type="project" value="UniProtKB-EC"/>
</dbReference>
<evidence type="ECO:0000313" key="10">
    <source>
        <dbReference type="Proteomes" id="UP001190926"/>
    </source>
</evidence>
<keyword evidence="3" id="KW-0328">Glycosyltransferase</keyword>